<dbReference type="Pfam" id="PF00056">
    <property type="entry name" value="Ldh_1_N"/>
    <property type="match status" value="1"/>
</dbReference>
<evidence type="ECO:0000256" key="4">
    <source>
        <dbReference type="ARBA" id="ARBA00022532"/>
    </source>
</evidence>
<evidence type="ECO:0000259" key="13">
    <source>
        <dbReference type="Pfam" id="PF00056"/>
    </source>
</evidence>
<feature type="binding site" evidence="10">
    <location>
        <position position="33"/>
    </location>
    <ligand>
        <name>NAD(+)</name>
        <dbReference type="ChEBI" id="CHEBI:57540"/>
    </ligand>
</feature>
<evidence type="ECO:0000313" key="16">
    <source>
        <dbReference type="Proteomes" id="UP001303373"/>
    </source>
</evidence>
<dbReference type="SUPFAM" id="SSF56327">
    <property type="entry name" value="LDH C-terminal domain-like"/>
    <property type="match status" value="1"/>
</dbReference>
<evidence type="ECO:0000256" key="2">
    <source>
        <dbReference type="ARBA" id="ARBA00011738"/>
    </source>
</evidence>
<dbReference type="NCBIfam" id="TIGR01772">
    <property type="entry name" value="MDH_euk_gproteo"/>
    <property type="match status" value="1"/>
</dbReference>
<dbReference type="InterPro" id="IPR001236">
    <property type="entry name" value="Lactate/malate_DH_N"/>
</dbReference>
<feature type="binding site" evidence="9">
    <location>
        <position position="153"/>
    </location>
    <ligand>
        <name>substrate</name>
    </ligand>
</feature>
<dbReference type="CDD" id="cd01337">
    <property type="entry name" value="MDH_glyoxysomal_mitochondrial"/>
    <property type="match status" value="1"/>
</dbReference>
<dbReference type="GO" id="GO:0006108">
    <property type="term" value="P:malate metabolic process"/>
    <property type="evidence" value="ECO:0007669"/>
    <property type="project" value="InterPro"/>
</dbReference>
<dbReference type="InterPro" id="IPR036291">
    <property type="entry name" value="NAD(P)-bd_dom_sf"/>
</dbReference>
<comment type="subunit">
    <text evidence="2">Homodimer.</text>
</comment>
<name>A0AAQ3MBT7_9PEZI</name>
<feature type="binding site" evidence="9">
    <location>
        <position position="81"/>
    </location>
    <ligand>
        <name>substrate</name>
    </ligand>
</feature>
<feature type="binding site" evidence="10">
    <location>
        <begin position="117"/>
        <end position="119"/>
    </location>
    <ligand>
        <name>NAD(+)</name>
        <dbReference type="ChEBI" id="CHEBI:57540"/>
    </ligand>
</feature>
<dbReference type="InterPro" id="IPR010097">
    <property type="entry name" value="Malate_DH_type1"/>
</dbReference>
<keyword evidence="5 11" id="KW-0560">Oxidoreductase</keyword>
<dbReference type="EMBL" id="CP138586">
    <property type="protein sequence ID" value="WPH02057.1"/>
    <property type="molecule type" value="Genomic_DNA"/>
</dbReference>
<evidence type="ECO:0000256" key="5">
    <source>
        <dbReference type="ARBA" id="ARBA00023002"/>
    </source>
</evidence>
<comment type="catalytic activity">
    <reaction evidence="7 12">
        <text>(S)-malate + NAD(+) = oxaloacetate + NADH + H(+)</text>
        <dbReference type="Rhea" id="RHEA:21432"/>
        <dbReference type="ChEBI" id="CHEBI:15378"/>
        <dbReference type="ChEBI" id="CHEBI:15589"/>
        <dbReference type="ChEBI" id="CHEBI:16452"/>
        <dbReference type="ChEBI" id="CHEBI:57540"/>
        <dbReference type="ChEBI" id="CHEBI:57945"/>
        <dbReference type="EC" id="1.1.1.37"/>
    </reaction>
</comment>
<dbReference type="PIRSF" id="PIRSF000102">
    <property type="entry name" value="Lac_mal_DH"/>
    <property type="match status" value="1"/>
</dbReference>
<dbReference type="GO" id="GO:0030060">
    <property type="term" value="F:L-malate dehydrogenase (NAD+) activity"/>
    <property type="evidence" value="ECO:0007669"/>
    <property type="project" value="UniProtKB-EC"/>
</dbReference>
<dbReference type="EC" id="1.1.1.37" evidence="3 12"/>
<dbReference type="PANTHER" id="PTHR11540:SF16">
    <property type="entry name" value="MALATE DEHYDROGENASE, MITOCHONDRIAL"/>
    <property type="match status" value="1"/>
</dbReference>
<feature type="binding site" evidence="10">
    <location>
        <position position="230"/>
    </location>
    <ligand>
        <name>NAD(+)</name>
        <dbReference type="ChEBI" id="CHEBI:57540"/>
    </ligand>
</feature>
<evidence type="ECO:0000313" key="15">
    <source>
        <dbReference type="EMBL" id="WPH02057.1"/>
    </source>
</evidence>
<protein>
    <recommendedName>
        <fullName evidence="3 12">Malate dehydrogenase</fullName>
        <ecNumber evidence="3 12">1.1.1.37</ecNumber>
    </recommendedName>
</protein>
<feature type="binding site" evidence="10">
    <location>
        <begin position="7"/>
        <end position="13"/>
    </location>
    <ligand>
        <name>NAD(+)</name>
        <dbReference type="ChEBI" id="CHEBI:57540"/>
    </ligand>
</feature>
<evidence type="ECO:0000256" key="7">
    <source>
        <dbReference type="ARBA" id="ARBA00048313"/>
    </source>
</evidence>
<dbReference type="SUPFAM" id="SSF51735">
    <property type="entry name" value="NAD(P)-binding Rossmann-fold domains"/>
    <property type="match status" value="1"/>
</dbReference>
<dbReference type="Proteomes" id="UP001303373">
    <property type="component" value="Chromosome 7"/>
</dbReference>
<dbReference type="AlphaFoldDB" id="A0AAQ3MBT7"/>
<dbReference type="InterPro" id="IPR022383">
    <property type="entry name" value="Lactate/malate_DH_C"/>
</dbReference>
<evidence type="ECO:0000256" key="11">
    <source>
        <dbReference type="RuleBase" id="RU003369"/>
    </source>
</evidence>
<keyword evidence="6 10" id="KW-0520">NAD</keyword>
<evidence type="ECO:0000256" key="12">
    <source>
        <dbReference type="RuleBase" id="RU003405"/>
    </source>
</evidence>
<comment type="similarity">
    <text evidence="1">Belongs to the LDH/MDH superfamily. MDH type 1 family.</text>
</comment>
<dbReference type="Pfam" id="PF02866">
    <property type="entry name" value="Ldh_1_C"/>
    <property type="match status" value="1"/>
</dbReference>
<accession>A0AAQ3MBT7</accession>
<dbReference type="PANTHER" id="PTHR11540">
    <property type="entry name" value="MALATE AND LACTATE DEHYDROGENASE"/>
    <property type="match status" value="1"/>
</dbReference>
<keyword evidence="4 12" id="KW-0816">Tricarboxylic acid cycle</keyword>
<feature type="binding site" evidence="10">
    <location>
        <position position="94"/>
    </location>
    <ligand>
        <name>NAD(+)</name>
        <dbReference type="ChEBI" id="CHEBI:57540"/>
    </ligand>
</feature>
<evidence type="ECO:0000256" key="1">
    <source>
        <dbReference type="ARBA" id="ARBA00008824"/>
    </source>
</evidence>
<feature type="binding site" evidence="9">
    <location>
        <position position="87"/>
    </location>
    <ligand>
        <name>substrate</name>
    </ligand>
</feature>
<feature type="domain" description="Lactate/malate dehydrogenase N-terminal" evidence="13">
    <location>
        <begin position="1"/>
        <end position="145"/>
    </location>
</feature>
<feature type="binding site" evidence="9">
    <location>
        <position position="119"/>
    </location>
    <ligand>
        <name>substrate</name>
    </ligand>
</feature>
<evidence type="ECO:0000256" key="3">
    <source>
        <dbReference type="ARBA" id="ARBA00012995"/>
    </source>
</evidence>
<gene>
    <name evidence="15" type="ORF">R9X50_00491200</name>
</gene>
<dbReference type="GO" id="GO:0005829">
    <property type="term" value="C:cytosol"/>
    <property type="evidence" value="ECO:0007669"/>
    <property type="project" value="TreeGrafter"/>
</dbReference>
<dbReference type="InterPro" id="IPR001252">
    <property type="entry name" value="Malate_DH_AS"/>
</dbReference>
<dbReference type="FunFam" id="3.40.50.720:FF:000013">
    <property type="entry name" value="Malate dehydrogenase"/>
    <property type="match status" value="1"/>
</dbReference>
<feature type="domain" description="Lactate/malate dehydrogenase C-terminal" evidence="14">
    <location>
        <begin position="147"/>
        <end position="324"/>
    </location>
</feature>
<dbReference type="GO" id="GO:0006099">
    <property type="term" value="P:tricarboxylic acid cycle"/>
    <property type="evidence" value="ECO:0007669"/>
    <property type="project" value="UniProtKB-KW"/>
</dbReference>
<sequence>MKAVVAGAAGGIGQPLSLLLKASPHVDHLSLYDVVNTPGVTADLSHISSVATIDGFLPADDGLKKAFTGADIVVIPAGIPRKPGMTRDDLFKINAGIVKGLIEGIVQHCPDAFILVISNPVNSTVPIAAEVLKKAGKFNPKKLFGVTTLDVVRAETFVREITGAKGDPSKTVIPVIGGHSGETIVPLFSQASPSVSIPQDKLDALTNRVQFGGDEVVKAKDGAGSATLSMAYAGFRFAEKVIRAAKGETGIVEPSFIYLAGVEGGEAVAKETGCEYFSVPVELGKDGAQKAHNIVTSANDYEKKLLQACYAGLKGNITKGVEFVANPPQ</sequence>
<dbReference type="PROSITE" id="PS00068">
    <property type="entry name" value="MDH"/>
    <property type="match status" value="1"/>
</dbReference>
<organism evidence="15 16">
    <name type="scientific">Acrodontium crateriforme</name>
    <dbReference type="NCBI Taxonomy" id="150365"/>
    <lineage>
        <taxon>Eukaryota</taxon>
        <taxon>Fungi</taxon>
        <taxon>Dikarya</taxon>
        <taxon>Ascomycota</taxon>
        <taxon>Pezizomycotina</taxon>
        <taxon>Dothideomycetes</taxon>
        <taxon>Dothideomycetidae</taxon>
        <taxon>Mycosphaerellales</taxon>
        <taxon>Teratosphaeriaceae</taxon>
        <taxon>Acrodontium</taxon>
    </lineage>
</organism>
<dbReference type="InterPro" id="IPR001557">
    <property type="entry name" value="L-lactate/malate_DH"/>
</dbReference>
<evidence type="ECO:0000256" key="8">
    <source>
        <dbReference type="PIRSR" id="PIRSR000102-1"/>
    </source>
</evidence>
<evidence type="ECO:0000256" key="9">
    <source>
        <dbReference type="PIRSR" id="PIRSR000102-2"/>
    </source>
</evidence>
<dbReference type="Gene3D" id="3.90.110.10">
    <property type="entry name" value="Lactate dehydrogenase/glycoside hydrolase, family 4, C-terminal"/>
    <property type="match status" value="1"/>
</dbReference>
<keyword evidence="16" id="KW-1185">Reference proteome</keyword>
<proteinExistence type="inferred from homology"/>
<evidence type="ECO:0000256" key="6">
    <source>
        <dbReference type="ARBA" id="ARBA00023027"/>
    </source>
</evidence>
<evidence type="ECO:0000259" key="14">
    <source>
        <dbReference type="Pfam" id="PF02866"/>
    </source>
</evidence>
<feature type="active site" description="Proton acceptor" evidence="8">
    <location>
        <position position="179"/>
    </location>
</feature>
<dbReference type="FunFam" id="3.90.110.10:FF:000009">
    <property type="entry name" value="Malate dehydrogenase"/>
    <property type="match status" value="1"/>
</dbReference>
<dbReference type="InterPro" id="IPR015955">
    <property type="entry name" value="Lactate_DH/Glyco_Ohase_4_C"/>
</dbReference>
<dbReference type="Gene3D" id="3.40.50.720">
    <property type="entry name" value="NAD(P)-binding Rossmann-like Domain"/>
    <property type="match status" value="1"/>
</dbReference>
<evidence type="ECO:0000256" key="10">
    <source>
        <dbReference type="PIRSR" id="PIRSR000102-3"/>
    </source>
</evidence>
<reference evidence="15 16" key="1">
    <citation type="submission" date="2023-11" db="EMBL/GenBank/DDBJ databases">
        <title>An acidophilic fungus is an integral part of prey digestion in a carnivorous sundew plant.</title>
        <authorList>
            <person name="Tsai I.J."/>
        </authorList>
    </citation>
    <scope>NUCLEOTIDE SEQUENCE [LARGE SCALE GENOMIC DNA]</scope>
    <source>
        <strain evidence="15">169a</strain>
    </source>
</reference>